<evidence type="ECO:0000313" key="2">
    <source>
        <dbReference type="Proteomes" id="UP000218811"/>
    </source>
</evidence>
<evidence type="ECO:0000313" key="1">
    <source>
        <dbReference type="EMBL" id="PCH44205.1"/>
    </source>
</evidence>
<name>A0A2H3JRT7_WOLCO</name>
<keyword evidence="2" id="KW-1185">Reference proteome</keyword>
<dbReference type="EMBL" id="KB468157">
    <property type="protein sequence ID" value="PCH44205.1"/>
    <property type="molecule type" value="Genomic_DNA"/>
</dbReference>
<protein>
    <submittedName>
        <fullName evidence="1">Uncharacterized protein</fullName>
    </submittedName>
</protein>
<dbReference type="AlphaFoldDB" id="A0A2H3JRT7"/>
<dbReference type="Proteomes" id="UP000218811">
    <property type="component" value="Unassembled WGS sequence"/>
</dbReference>
<accession>A0A2H3JRT7</accession>
<organism evidence="1 2">
    <name type="scientific">Wolfiporia cocos (strain MD-104)</name>
    <name type="common">Brown rot fungus</name>
    <dbReference type="NCBI Taxonomy" id="742152"/>
    <lineage>
        <taxon>Eukaryota</taxon>
        <taxon>Fungi</taxon>
        <taxon>Dikarya</taxon>
        <taxon>Basidiomycota</taxon>
        <taxon>Agaricomycotina</taxon>
        <taxon>Agaricomycetes</taxon>
        <taxon>Polyporales</taxon>
        <taxon>Phaeolaceae</taxon>
        <taxon>Wolfiporia</taxon>
    </lineage>
</organism>
<proteinExistence type="predicted"/>
<sequence length="61" mass="6638">MLCAREAATSPFIDICNASILSDVLHKKMCLRLGQCQVLATSTVSSFHCGHVRHRAVILAI</sequence>
<reference evidence="1 2" key="1">
    <citation type="journal article" date="2012" name="Science">
        <title>The Paleozoic origin of enzymatic lignin decomposition reconstructed from 31 fungal genomes.</title>
        <authorList>
            <person name="Floudas D."/>
            <person name="Binder M."/>
            <person name="Riley R."/>
            <person name="Barry K."/>
            <person name="Blanchette R.A."/>
            <person name="Henrissat B."/>
            <person name="Martinez A.T."/>
            <person name="Otillar R."/>
            <person name="Spatafora J.W."/>
            <person name="Yadav J.S."/>
            <person name="Aerts A."/>
            <person name="Benoit I."/>
            <person name="Boyd A."/>
            <person name="Carlson A."/>
            <person name="Copeland A."/>
            <person name="Coutinho P.M."/>
            <person name="de Vries R.P."/>
            <person name="Ferreira P."/>
            <person name="Findley K."/>
            <person name="Foster B."/>
            <person name="Gaskell J."/>
            <person name="Glotzer D."/>
            <person name="Gorecki P."/>
            <person name="Heitman J."/>
            <person name="Hesse C."/>
            <person name="Hori C."/>
            <person name="Igarashi K."/>
            <person name="Jurgens J.A."/>
            <person name="Kallen N."/>
            <person name="Kersten P."/>
            <person name="Kohler A."/>
            <person name="Kuees U."/>
            <person name="Kumar T.K.A."/>
            <person name="Kuo A."/>
            <person name="LaButti K."/>
            <person name="Larrondo L.F."/>
            <person name="Lindquist E."/>
            <person name="Ling A."/>
            <person name="Lombard V."/>
            <person name="Lucas S."/>
            <person name="Lundell T."/>
            <person name="Martin R."/>
            <person name="McLaughlin D.J."/>
            <person name="Morgenstern I."/>
            <person name="Morin E."/>
            <person name="Murat C."/>
            <person name="Nagy L.G."/>
            <person name="Nolan M."/>
            <person name="Ohm R.A."/>
            <person name="Patyshakuliyeva A."/>
            <person name="Rokas A."/>
            <person name="Ruiz-Duenas F.J."/>
            <person name="Sabat G."/>
            <person name="Salamov A."/>
            <person name="Samejima M."/>
            <person name="Schmutz J."/>
            <person name="Slot J.C."/>
            <person name="St John F."/>
            <person name="Stenlid J."/>
            <person name="Sun H."/>
            <person name="Sun S."/>
            <person name="Syed K."/>
            <person name="Tsang A."/>
            <person name="Wiebenga A."/>
            <person name="Young D."/>
            <person name="Pisabarro A."/>
            <person name="Eastwood D.C."/>
            <person name="Martin F."/>
            <person name="Cullen D."/>
            <person name="Grigoriev I.V."/>
            <person name="Hibbett D.S."/>
        </authorList>
    </citation>
    <scope>NUCLEOTIDE SEQUENCE [LARGE SCALE GENOMIC DNA]</scope>
    <source>
        <strain evidence="1 2">MD-104</strain>
    </source>
</reference>
<gene>
    <name evidence="1" type="ORF">WOLCODRAFT_144875</name>
</gene>